<reference evidence="1" key="1">
    <citation type="submission" date="2022-07" db="EMBL/GenBank/DDBJ databases">
        <title>Fungi with potential for degradation of polypropylene.</title>
        <authorList>
            <person name="Gostincar C."/>
        </authorList>
    </citation>
    <scope>NUCLEOTIDE SEQUENCE</scope>
    <source>
        <strain evidence="1">EXF-13287</strain>
    </source>
</reference>
<gene>
    <name evidence="1" type="ORF">NKR19_g2634</name>
</gene>
<sequence length="350" mass="40299">MFRPKMWHKLPSHRRQIQSTLLPSAHHDEAPPGGLSPTSNKSVNLVIASLEADDIAWTSKLDIPNLNIVRYISDAAKGQYYPPVPRKGREALIFLTYFYKFYDKLPDISIMIHPHEDPWHIEGVLQQSMLFSLSHLDLDVVGRRQYANLRVDWTQACPAWIDTTKTPETAVKQEEPLMHAALVENFGMSDAEVPKIMAGPCCSQFAVTKEAVLRNPRSQYKRSMDWLVATSLSDYLSGRTWEHMWPVLFKEDAIDCPPEWEVYCVMYHVCFEKRDGPSEYNALWREKEALKEDTEFWREIINPQAGVRARKRILEIELLLQAEIAVALERGRDEGIRAEMKALYASSDVL</sequence>
<comment type="caution">
    <text evidence="1">The sequence shown here is derived from an EMBL/GenBank/DDBJ whole genome shotgun (WGS) entry which is preliminary data.</text>
</comment>
<organism evidence="1 2">
    <name type="scientific">Coniochaeta hoffmannii</name>
    <dbReference type="NCBI Taxonomy" id="91930"/>
    <lineage>
        <taxon>Eukaryota</taxon>
        <taxon>Fungi</taxon>
        <taxon>Dikarya</taxon>
        <taxon>Ascomycota</taxon>
        <taxon>Pezizomycotina</taxon>
        <taxon>Sordariomycetes</taxon>
        <taxon>Sordariomycetidae</taxon>
        <taxon>Coniochaetales</taxon>
        <taxon>Coniochaetaceae</taxon>
        <taxon>Coniochaeta</taxon>
    </lineage>
</organism>
<evidence type="ECO:0000313" key="1">
    <source>
        <dbReference type="EMBL" id="KAJ9161064.1"/>
    </source>
</evidence>
<name>A0AA38RYL3_9PEZI</name>
<evidence type="ECO:0000313" key="2">
    <source>
        <dbReference type="Proteomes" id="UP001174691"/>
    </source>
</evidence>
<dbReference type="AlphaFoldDB" id="A0AA38RYL3"/>
<keyword evidence="2" id="KW-1185">Reference proteome</keyword>
<protein>
    <submittedName>
        <fullName evidence="1">Uncharacterized protein</fullName>
    </submittedName>
</protein>
<accession>A0AA38RYL3</accession>
<dbReference type="InterPro" id="IPR021838">
    <property type="entry name" value="DUF3431"/>
</dbReference>
<dbReference type="Pfam" id="PF11913">
    <property type="entry name" value="DUF3431"/>
    <property type="match status" value="1"/>
</dbReference>
<proteinExistence type="predicted"/>
<dbReference type="EMBL" id="JANBVN010000027">
    <property type="protein sequence ID" value="KAJ9161064.1"/>
    <property type="molecule type" value="Genomic_DNA"/>
</dbReference>
<dbReference type="Proteomes" id="UP001174691">
    <property type="component" value="Unassembled WGS sequence"/>
</dbReference>
<dbReference type="PANTHER" id="PTHR37490:SF2">
    <property type="match status" value="1"/>
</dbReference>
<dbReference type="PANTHER" id="PTHR37490">
    <property type="entry name" value="EXPRESSED PROTEIN"/>
    <property type="match status" value="1"/>
</dbReference>